<dbReference type="GO" id="GO:0016491">
    <property type="term" value="F:oxidoreductase activity"/>
    <property type="evidence" value="ECO:0007669"/>
    <property type="project" value="UniProtKB-KW"/>
</dbReference>
<dbReference type="InterPro" id="IPR002347">
    <property type="entry name" value="SDR_fam"/>
</dbReference>
<dbReference type="AlphaFoldDB" id="A0A552WXU4"/>
<dbReference type="InterPro" id="IPR020904">
    <property type="entry name" value="Sc_DH/Rdtase_CS"/>
</dbReference>
<evidence type="ECO:0000313" key="5">
    <source>
        <dbReference type="Proteomes" id="UP000318693"/>
    </source>
</evidence>
<keyword evidence="5" id="KW-1185">Reference proteome</keyword>
<name>A0A552WXU4_9MICO</name>
<dbReference type="PANTHER" id="PTHR42879">
    <property type="entry name" value="3-OXOACYL-(ACYL-CARRIER-PROTEIN) REDUCTASE"/>
    <property type="match status" value="1"/>
</dbReference>
<dbReference type="InterPro" id="IPR057326">
    <property type="entry name" value="KR_dom"/>
</dbReference>
<dbReference type="EMBL" id="VJXR01000001">
    <property type="protein sequence ID" value="TRW47632.1"/>
    <property type="molecule type" value="Genomic_DNA"/>
</dbReference>
<gene>
    <name evidence="4" type="ORF">FJ693_00565</name>
</gene>
<reference evidence="4 5" key="1">
    <citation type="submission" date="2019-07" db="EMBL/GenBank/DDBJ databases">
        <title>Georgenia wutianyii sp. nov. and Georgenia *** sp. nov. isolated from plateau pika (Ochotona curzoniae) in the Qinghai-Tibet plateau of China.</title>
        <authorList>
            <person name="Tian Z."/>
        </authorList>
    </citation>
    <scope>NUCLEOTIDE SEQUENCE [LARGE SCALE GENOMIC DNA]</scope>
    <source>
        <strain evidence="4 5">Z446</strain>
    </source>
</reference>
<evidence type="ECO:0000313" key="4">
    <source>
        <dbReference type="EMBL" id="TRW47632.1"/>
    </source>
</evidence>
<dbReference type="PANTHER" id="PTHR42879:SF2">
    <property type="entry name" value="3-OXOACYL-[ACYL-CARRIER-PROTEIN] REDUCTASE FABG"/>
    <property type="match status" value="1"/>
</dbReference>
<feature type="domain" description="Ketoreductase" evidence="3">
    <location>
        <begin position="51"/>
        <end position="227"/>
    </location>
</feature>
<sequence>MAGAVDAAPVPLPVAGDGRRRRGLRARLRSCAVPRRRERRSTGVRISLEGRTAVVTGGASNIGRAIATHLAQADATVVIVDRDREQAERTAALCGERTSVMTTDLSDLDQLDAAIAELKDEFEAVDILVNNVGWVNTLPYLDKDVEELMLEVRLNLVGPMLLTKGLVPGMAAQGWGRVVSVASEAGRAGQRGQVAYAAAKGGVLGMTRALSHEVGRHGVTVNAVSPAMTVPRSEDEIGSGSMQQSRKRPPDLMAKIIKSYPVGRVGTPEDIAAAVTFLCSEQAAFITGQTLPVNGGFVTT</sequence>
<comment type="similarity">
    <text evidence="1">Belongs to the short-chain dehydrogenases/reductases (SDR) family.</text>
</comment>
<evidence type="ECO:0000256" key="2">
    <source>
        <dbReference type="ARBA" id="ARBA00023002"/>
    </source>
</evidence>
<protein>
    <submittedName>
        <fullName evidence="4">SDR family oxidoreductase</fullName>
    </submittedName>
</protein>
<keyword evidence="2" id="KW-0560">Oxidoreductase</keyword>
<accession>A0A552WXU4</accession>
<dbReference type="InterPro" id="IPR036291">
    <property type="entry name" value="NAD(P)-bd_dom_sf"/>
</dbReference>
<dbReference type="PRINTS" id="PR00080">
    <property type="entry name" value="SDRFAMILY"/>
</dbReference>
<comment type="caution">
    <text evidence="4">The sequence shown here is derived from an EMBL/GenBank/DDBJ whole genome shotgun (WGS) entry which is preliminary data.</text>
</comment>
<dbReference type="Pfam" id="PF13561">
    <property type="entry name" value="adh_short_C2"/>
    <property type="match status" value="1"/>
</dbReference>
<proteinExistence type="inferred from homology"/>
<dbReference type="Proteomes" id="UP000318693">
    <property type="component" value="Unassembled WGS sequence"/>
</dbReference>
<dbReference type="Gene3D" id="3.40.50.720">
    <property type="entry name" value="NAD(P)-binding Rossmann-like Domain"/>
    <property type="match status" value="1"/>
</dbReference>
<organism evidence="4 5">
    <name type="scientific">Georgenia yuyongxinii</name>
    <dbReference type="NCBI Taxonomy" id="2589797"/>
    <lineage>
        <taxon>Bacteria</taxon>
        <taxon>Bacillati</taxon>
        <taxon>Actinomycetota</taxon>
        <taxon>Actinomycetes</taxon>
        <taxon>Micrococcales</taxon>
        <taxon>Bogoriellaceae</taxon>
        <taxon>Georgenia</taxon>
    </lineage>
</organism>
<dbReference type="SMART" id="SM00822">
    <property type="entry name" value="PKS_KR"/>
    <property type="match status" value="1"/>
</dbReference>
<dbReference type="FunFam" id="3.40.50.720:FF:000084">
    <property type="entry name" value="Short-chain dehydrogenase reductase"/>
    <property type="match status" value="1"/>
</dbReference>
<dbReference type="GO" id="GO:0032787">
    <property type="term" value="P:monocarboxylic acid metabolic process"/>
    <property type="evidence" value="ECO:0007669"/>
    <property type="project" value="UniProtKB-ARBA"/>
</dbReference>
<dbReference type="InterPro" id="IPR050259">
    <property type="entry name" value="SDR"/>
</dbReference>
<dbReference type="PRINTS" id="PR00081">
    <property type="entry name" value="GDHRDH"/>
</dbReference>
<evidence type="ECO:0000256" key="1">
    <source>
        <dbReference type="ARBA" id="ARBA00006484"/>
    </source>
</evidence>
<evidence type="ECO:0000259" key="3">
    <source>
        <dbReference type="SMART" id="SM00822"/>
    </source>
</evidence>
<dbReference type="SUPFAM" id="SSF51735">
    <property type="entry name" value="NAD(P)-binding Rossmann-fold domains"/>
    <property type="match status" value="1"/>
</dbReference>
<dbReference type="PROSITE" id="PS00061">
    <property type="entry name" value="ADH_SHORT"/>
    <property type="match status" value="1"/>
</dbReference>